<evidence type="ECO:0000256" key="10">
    <source>
        <dbReference type="ARBA" id="ARBA00035686"/>
    </source>
</evidence>
<keyword evidence="7 11" id="KW-1133">Transmembrane helix</keyword>
<evidence type="ECO:0000313" key="13">
    <source>
        <dbReference type="Proteomes" id="UP000183642"/>
    </source>
</evidence>
<reference evidence="13" key="1">
    <citation type="submission" date="2016-10" db="EMBL/GenBank/DDBJ databases">
        <authorList>
            <person name="Varghese N."/>
            <person name="Submissions S."/>
        </authorList>
    </citation>
    <scope>NUCLEOTIDE SEQUENCE [LARGE SCALE GENOMIC DNA]</scope>
    <source>
        <strain evidence="13">DSM 43161</strain>
    </source>
</reference>
<dbReference type="EMBL" id="FOWE01000006">
    <property type="protein sequence ID" value="SFO35269.1"/>
    <property type="molecule type" value="Genomic_DNA"/>
</dbReference>
<evidence type="ECO:0000256" key="8">
    <source>
        <dbReference type="ARBA" id="ARBA00023136"/>
    </source>
</evidence>
<dbReference type="AlphaFoldDB" id="A0A1I5GHB1"/>
<evidence type="ECO:0000313" key="12">
    <source>
        <dbReference type="EMBL" id="SFO35269.1"/>
    </source>
</evidence>
<feature type="transmembrane region" description="Helical" evidence="11">
    <location>
        <begin position="28"/>
        <end position="48"/>
    </location>
</feature>
<keyword evidence="13" id="KW-1185">Reference proteome</keyword>
<feature type="transmembrane region" description="Helical" evidence="11">
    <location>
        <begin position="88"/>
        <end position="106"/>
    </location>
</feature>
<proteinExistence type="predicted"/>
<sequence>MPGDPVIVDRLPVARVAAAHRRRVADRVLARPSIAAVLALLVVVAVFGVRVPGLLTLEGLAGVLDAAALLGIGGVAVGLLLVGGHFDLSIGTVTVASAVLTGVLAGPMEWGIWPALAVSLAAALTVGLVNGWLVVRTGLPSFLVTLATALVLQGTTVSALPLVAGGPRITGLDEAPGWSSAAALFGSTAEVGGGVFRVSLLWWLAGTAGAGWLLWRTRFGNDVLAMGSSRRAARELGVPVQRTTLTLYALTATAGWLLGTLALVPAASVAATPSLILAIDFVVVAVIGGCLLTGGYGSMAGAAAGALLYAVARRGVELAGWDPRWSQALLGVFLLVALLVGGVVRARLRAAPRS</sequence>
<evidence type="ECO:0000256" key="4">
    <source>
        <dbReference type="ARBA" id="ARBA00022519"/>
    </source>
</evidence>
<evidence type="ECO:0000256" key="6">
    <source>
        <dbReference type="ARBA" id="ARBA00022692"/>
    </source>
</evidence>
<dbReference type="PANTHER" id="PTHR32196:SF32">
    <property type="entry name" value="XYLOSE TRANSPORT SYSTEM PERMEASE PROTEIN XYLH"/>
    <property type="match status" value="1"/>
</dbReference>
<protein>
    <recommendedName>
        <fullName evidence="10">Xylose transport system permease protein XylH</fullName>
    </recommendedName>
</protein>
<dbReference type="GO" id="GO:0022857">
    <property type="term" value="F:transmembrane transporter activity"/>
    <property type="evidence" value="ECO:0007669"/>
    <property type="project" value="InterPro"/>
</dbReference>
<evidence type="ECO:0000256" key="9">
    <source>
        <dbReference type="ARBA" id="ARBA00035611"/>
    </source>
</evidence>
<feature type="transmembrane region" description="Helical" evidence="11">
    <location>
        <begin position="60"/>
        <end position="81"/>
    </location>
</feature>
<comment type="subcellular location">
    <subcellularLocation>
        <location evidence="1">Cell membrane</location>
        <topology evidence="1">Multi-pass membrane protein</topology>
    </subcellularLocation>
</comment>
<evidence type="ECO:0000256" key="3">
    <source>
        <dbReference type="ARBA" id="ARBA00022475"/>
    </source>
</evidence>
<evidence type="ECO:0000256" key="5">
    <source>
        <dbReference type="ARBA" id="ARBA00022597"/>
    </source>
</evidence>
<evidence type="ECO:0000256" key="7">
    <source>
        <dbReference type="ARBA" id="ARBA00022989"/>
    </source>
</evidence>
<evidence type="ECO:0000256" key="11">
    <source>
        <dbReference type="SAM" id="Phobius"/>
    </source>
</evidence>
<feature type="transmembrane region" description="Helical" evidence="11">
    <location>
        <begin position="112"/>
        <end position="135"/>
    </location>
</feature>
<feature type="transmembrane region" description="Helical" evidence="11">
    <location>
        <begin position="194"/>
        <end position="215"/>
    </location>
</feature>
<feature type="transmembrane region" description="Helical" evidence="11">
    <location>
        <begin position="142"/>
        <end position="164"/>
    </location>
</feature>
<keyword evidence="6 11" id="KW-0812">Transmembrane</keyword>
<evidence type="ECO:0000256" key="1">
    <source>
        <dbReference type="ARBA" id="ARBA00004651"/>
    </source>
</evidence>
<comment type="function">
    <text evidence="9">Part of the binding-protein-dependent transport system for D-xylose. Probably responsible for the translocation of the substrate across the membrane.</text>
</comment>
<keyword evidence="5" id="KW-0762">Sugar transport</keyword>
<organism evidence="12 13">
    <name type="scientific">Geodermatophilus obscurus</name>
    <dbReference type="NCBI Taxonomy" id="1861"/>
    <lineage>
        <taxon>Bacteria</taxon>
        <taxon>Bacillati</taxon>
        <taxon>Actinomycetota</taxon>
        <taxon>Actinomycetes</taxon>
        <taxon>Geodermatophilales</taxon>
        <taxon>Geodermatophilaceae</taxon>
        <taxon>Geodermatophilus</taxon>
    </lineage>
</organism>
<keyword evidence="8 11" id="KW-0472">Membrane</keyword>
<dbReference type="Pfam" id="PF02653">
    <property type="entry name" value="BPD_transp_2"/>
    <property type="match status" value="1"/>
</dbReference>
<keyword evidence="3" id="KW-1003">Cell membrane</keyword>
<keyword evidence="2" id="KW-0813">Transport</keyword>
<dbReference type="OrthoDB" id="6844941at2"/>
<dbReference type="RefSeq" id="WP_083427351.1">
    <property type="nucleotide sequence ID" value="NZ_FOWE01000006.1"/>
</dbReference>
<dbReference type="InterPro" id="IPR001851">
    <property type="entry name" value="ABC_transp_permease"/>
</dbReference>
<dbReference type="Proteomes" id="UP000183642">
    <property type="component" value="Unassembled WGS sequence"/>
</dbReference>
<name>A0A1I5GHB1_9ACTN</name>
<dbReference type="GO" id="GO:0005886">
    <property type="term" value="C:plasma membrane"/>
    <property type="evidence" value="ECO:0007669"/>
    <property type="project" value="UniProtKB-SubCell"/>
</dbReference>
<gene>
    <name evidence="12" type="ORF">SAMN05660359_02884</name>
</gene>
<feature type="transmembrane region" description="Helical" evidence="11">
    <location>
        <begin position="324"/>
        <end position="344"/>
    </location>
</feature>
<feature type="transmembrane region" description="Helical" evidence="11">
    <location>
        <begin position="236"/>
        <end position="258"/>
    </location>
</feature>
<feature type="transmembrane region" description="Helical" evidence="11">
    <location>
        <begin position="294"/>
        <end position="312"/>
    </location>
</feature>
<keyword evidence="4" id="KW-0997">Cell inner membrane</keyword>
<feature type="transmembrane region" description="Helical" evidence="11">
    <location>
        <begin position="264"/>
        <end position="287"/>
    </location>
</feature>
<accession>A0A1I5GHB1</accession>
<dbReference type="PANTHER" id="PTHR32196">
    <property type="entry name" value="ABC TRANSPORTER PERMEASE PROTEIN YPHD-RELATED-RELATED"/>
    <property type="match status" value="1"/>
</dbReference>
<evidence type="ECO:0000256" key="2">
    <source>
        <dbReference type="ARBA" id="ARBA00022448"/>
    </source>
</evidence>